<sequence>MVIRAEDTPHLRGFVDIVKGEDRIGRHLVVLSWARDGLAGYEFKRGGHAGSAPADYERPAHGALIEGPRAGG</sequence>
<evidence type="ECO:0000313" key="3">
    <source>
        <dbReference type="Proteomes" id="UP000655420"/>
    </source>
</evidence>
<gene>
    <name evidence="2" type="ORF">H0I76_08755</name>
</gene>
<dbReference type="RefSeq" id="WP_200609370.1">
    <property type="nucleotide sequence ID" value="NZ_JAEHHL010000004.1"/>
</dbReference>
<comment type="caution">
    <text evidence="2">The sequence shown here is derived from an EMBL/GenBank/DDBJ whole genome shotgun (WGS) entry which is preliminary data.</text>
</comment>
<accession>A0A8J7M6P5</accession>
<name>A0A8J7M6P5_9RHOB</name>
<proteinExistence type="predicted"/>
<protein>
    <submittedName>
        <fullName evidence="2">Uncharacterized protein</fullName>
    </submittedName>
</protein>
<dbReference type="Proteomes" id="UP000655420">
    <property type="component" value="Unassembled WGS sequence"/>
</dbReference>
<evidence type="ECO:0000256" key="1">
    <source>
        <dbReference type="SAM" id="MobiDB-lite"/>
    </source>
</evidence>
<reference evidence="2" key="1">
    <citation type="submission" date="2020-12" db="EMBL/GenBank/DDBJ databases">
        <title>Bacterial taxonomy.</title>
        <authorList>
            <person name="Pan X."/>
        </authorList>
    </citation>
    <scope>NUCLEOTIDE SEQUENCE</scope>
    <source>
        <strain evidence="2">M0105</strain>
    </source>
</reference>
<dbReference type="AlphaFoldDB" id="A0A8J7M6P5"/>
<keyword evidence="3" id="KW-1185">Reference proteome</keyword>
<evidence type="ECO:0000313" key="2">
    <source>
        <dbReference type="EMBL" id="MBK0399278.1"/>
    </source>
</evidence>
<organism evidence="2 3">
    <name type="scientific">Thermohalobaculum xanthum</name>
    <dbReference type="NCBI Taxonomy" id="2753746"/>
    <lineage>
        <taxon>Bacteria</taxon>
        <taxon>Pseudomonadati</taxon>
        <taxon>Pseudomonadota</taxon>
        <taxon>Alphaproteobacteria</taxon>
        <taxon>Rhodobacterales</taxon>
        <taxon>Paracoccaceae</taxon>
        <taxon>Thermohalobaculum</taxon>
    </lineage>
</organism>
<feature type="region of interest" description="Disordered" evidence="1">
    <location>
        <begin position="48"/>
        <end position="72"/>
    </location>
</feature>
<dbReference type="EMBL" id="JAEHHL010000004">
    <property type="protein sequence ID" value="MBK0399278.1"/>
    <property type="molecule type" value="Genomic_DNA"/>
</dbReference>